<reference evidence="1 3" key="1">
    <citation type="journal article" date="2020" name="Stud. Mycol.">
        <title>101 Dothideomycetes genomes: a test case for predicting lifestyles and emergence of pathogens.</title>
        <authorList>
            <person name="Haridas S."/>
            <person name="Albert R."/>
            <person name="Binder M."/>
            <person name="Bloem J."/>
            <person name="Labutti K."/>
            <person name="Salamov A."/>
            <person name="Andreopoulos B."/>
            <person name="Baker S."/>
            <person name="Barry K."/>
            <person name="Bills G."/>
            <person name="Bluhm B."/>
            <person name="Cannon C."/>
            <person name="Castanera R."/>
            <person name="Culley D."/>
            <person name="Daum C."/>
            <person name="Ezra D."/>
            <person name="Gonzalez J."/>
            <person name="Henrissat B."/>
            <person name="Kuo A."/>
            <person name="Liang C."/>
            <person name="Lipzen A."/>
            <person name="Lutzoni F."/>
            <person name="Magnuson J."/>
            <person name="Mondo S."/>
            <person name="Nolan M."/>
            <person name="Ohm R."/>
            <person name="Pangilinan J."/>
            <person name="Park H.-J."/>
            <person name="Ramirez L."/>
            <person name="Alfaro M."/>
            <person name="Sun H."/>
            <person name="Tritt A."/>
            <person name="Yoshinaga Y."/>
            <person name="Zwiers L.-H."/>
            <person name="Turgeon B."/>
            <person name="Goodwin S."/>
            <person name="Spatafora J."/>
            <person name="Crous P."/>
            <person name="Grigoriev I."/>
        </authorList>
    </citation>
    <scope>NUCLEOTIDE SEQUENCE</scope>
    <source>
        <strain evidence="1 3">CBS 304.34</strain>
    </source>
</reference>
<reference evidence="3" key="3">
    <citation type="submission" date="2025-04" db="UniProtKB">
        <authorList>
            <consortium name="RefSeq"/>
        </authorList>
    </citation>
    <scope>IDENTIFICATION</scope>
    <source>
        <strain evidence="3">CBS 304.34</strain>
    </source>
</reference>
<dbReference type="Proteomes" id="UP000504636">
    <property type="component" value="Unplaced"/>
</dbReference>
<dbReference type="EMBL" id="MU003695">
    <property type="protein sequence ID" value="KAF2814204.1"/>
    <property type="molecule type" value="Genomic_DNA"/>
</dbReference>
<sequence>MPVSGSVAHPAGGFGTFSFSEPTEAEAATFIDWEFNKCYHSHDEEVLCRGCSPHDDGVLHPTFRMEHLNPILRDNLTKGVCWRAIGDAIVFYVSDVAHLERFDHWHHKHITGSWLDTLAFQPSVRGLIIACPRQHGRTWYGRIKWFQCDTAIRMKHFVKPFRQAEWALPKDRSCHTFLEPEPLADIIRDWRRSKYGQWWHSSRKFWVPLD</sequence>
<keyword evidence="2" id="KW-1185">Reference proteome</keyword>
<accession>A0A6A6Z1P1</accession>
<name>A0A6A6Z1P1_9PEZI</name>
<dbReference type="RefSeq" id="XP_033581168.1">
    <property type="nucleotide sequence ID" value="XM_033713535.1"/>
</dbReference>
<reference evidence="3" key="2">
    <citation type="submission" date="2020-04" db="EMBL/GenBank/DDBJ databases">
        <authorList>
            <consortium name="NCBI Genome Project"/>
        </authorList>
    </citation>
    <scope>NUCLEOTIDE SEQUENCE</scope>
    <source>
        <strain evidence="3">CBS 304.34</strain>
    </source>
</reference>
<organism evidence="1">
    <name type="scientific">Mytilinidion resinicola</name>
    <dbReference type="NCBI Taxonomy" id="574789"/>
    <lineage>
        <taxon>Eukaryota</taxon>
        <taxon>Fungi</taxon>
        <taxon>Dikarya</taxon>
        <taxon>Ascomycota</taxon>
        <taxon>Pezizomycotina</taxon>
        <taxon>Dothideomycetes</taxon>
        <taxon>Pleosporomycetidae</taxon>
        <taxon>Mytilinidiales</taxon>
        <taxon>Mytilinidiaceae</taxon>
        <taxon>Mytilinidion</taxon>
    </lineage>
</organism>
<dbReference type="OrthoDB" id="10351049at2759"/>
<dbReference type="AlphaFoldDB" id="A0A6A6Z1P1"/>
<dbReference type="GeneID" id="54454428"/>
<gene>
    <name evidence="1 3" type="ORF">BDZ99DRAFT_233276</name>
</gene>
<protein>
    <submittedName>
        <fullName evidence="1 3">Uncharacterized protein</fullName>
    </submittedName>
</protein>
<evidence type="ECO:0000313" key="3">
    <source>
        <dbReference type="RefSeq" id="XP_033581168.1"/>
    </source>
</evidence>
<evidence type="ECO:0000313" key="1">
    <source>
        <dbReference type="EMBL" id="KAF2814204.1"/>
    </source>
</evidence>
<evidence type="ECO:0000313" key="2">
    <source>
        <dbReference type="Proteomes" id="UP000504636"/>
    </source>
</evidence>
<proteinExistence type="predicted"/>